<reference evidence="6" key="1">
    <citation type="submission" date="2022-06" db="EMBL/GenBank/DDBJ databases">
        <title>Ornithinimicrobium HY1793.</title>
        <authorList>
            <person name="Huang Y."/>
        </authorList>
    </citation>
    <scope>NUCLEOTIDE SEQUENCE</scope>
    <source>
        <strain evidence="6">HY1793</strain>
    </source>
</reference>
<name>A0ABY4YUZ7_9MICO</name>
<dbReference type="InterPro" id="IPR046346">
    <property type="entry name" value="Aminoacid_DH-like_N_sf"/>
</dbReference>
<dbReference type="PANTHER" id="PTHR42722">
    <property type="entry name" value="LEUCINE DEHYDROGENASE"/>
    <property type="match status" value="1"/>
</dbReference>
<accession>A0ABY4YUZ7</accession>
<evidence type="ECO:0000256" key="3">
    <source>
        <dbReference type="ARBA" id="ARBA00023027"/>
    </source>
</evidence>
<feature type="domain" description="Glutamate/phenylalanine/leucine/valine/L-tryptophan dehydrogenase C-terminal" evidence="5">
    <location>
        <begin position="157"/>
        <end position="358"/>
    </location>
</feature>
<dbReference type="SUPFAM" id="SSF51735">
    <property type="entry name" value="NAD(P)-binding Rossmann-fold domains"/>
    <property type="match status" value="1"/>
</dbReference>
<organism evidence="6 7">
    <name type="scientific">Ornithinimicrobium faecis</name>
    <dbReference type="NCBI Taxonomy" id="2934158"/>
    <lineage>
        <taxon>Bacteria</taxon>
        <taxon>Bacillati</taxon>
        <taxon>Actinomycetota</taxon>
        <taxon>Actinomycetes</taxon>
        <taxon>Micrococcales</taxon>
        <taxon>Ornithinimicrobiaceae</taxon>
        <taxon>Ornithinimicrobium</taxon>
    </lineage>
</organism>
<dbReference type="InterPro" id="IPR006095">
    <property type="entry name" value="Glu/Leu/Phe/Val/Trp_DH"/>
</dbReference>
<dbReference type="PRINTS" id="PR00082">
    <property type="entry name" value="GLFDHDRGNASE"/>
</dbReference>
<keyword evidence="2 4" id="KW-0560">Oxidoreductase</keyword>
<dbReference type="InterPro" id="IPR016211">
    <property type="entry name" value="Glu/Phe/Leu/Val/Trp_DH_bac/arc"/>
</dbReference>
<dbReference type="RefSeq" id="WP_252593947.1">
    <property type="nucleotide sequence ID" value="NZ_CP099489.1"/>
</dbReference>
<dbReference type="SMART" id="SM00839">
    <property type="entry name" value="ELFV_dehydrog"/>
    <property type="match status" value="1"/>
</dbReference>
<dbReference type="SUPFAM" id="SSF53223">
    <property type="entry name" value="Aminoacid dehydrogenase-like, N-terminal domain"/>
    <property type="match status" value="1"/>
</dbReference>
<evidence type="ECO:0000313" key="6">
    <source>
        <dbReference type="EMBL" id="USQ80572.1"/>
    </source>
</evidence>
<protein>
    <submittedName>
        <fullName evidence="6">Leucine dehydrogenase</fullName>
    </submittedName>
</protein>
<evidence type="ECO:0000256" key="2">
    <source>
        <dbReference type="ARBA" id="ARBA00023002"/>
    </source>
</evidence>
<gene>
    <name evidence="6" type="ORF">NF556_02595</name>
</gene>
<proteinExistence type="inferred from homology"/>
<dbReference type="Gene3D" id="3.40.50.10860">
    <property type="entry name" value="Leucine Dehydrogenase, chain A, domain 1"/>
    <property type="match status" value="1"/>
</dbReference>
<keyword evidence="3" id="KW-0520">NAD</keyword>
<evidence type="ECO:0000256" key="4">
    <source>
        <dbReference type="RuleBase" id="RU004417"/>
    </source>
</evidence>
<keyword evidence="7" id="KW-1185">Reference proteome</keyword>
<evidence type="ECO:0000259" key="5">
    <source>
        <dbReference type="SMART" id="SM00839"/>
    </source>
</evidence>
<dbReference type="InterPro" id="IPR006096">
    <property type="entry name" value="Glu/Leu/Phe/Val/Trp_DH_C"/>
</dbReference>
<comment type="similarity">
    <text evidence="1 4">Belongs to the Glu/Leu/Phe/Val dehydrogenases family.</text>
</comment>
<dbReference type="PIRSF" id="PIRSF000188">
    <property type="entry name" value="Phe_leu_dh"/>
    <property type="match status" value="1"/>
</dbReference>
<dbReference type="EMBL" id="CP099489">
    <property type="protein sequence ID" value="USQ80572.1"/>
    <property type="molecule type" value="Genomic_DNA"/>
</dbReference>
<dbReference type="Gene3D" id="3.40.50.720">
    <property type="entry name" value="NAD(P)-binding Rossmann-like Domain"/>
    <property type="match status" value="1"/>
</dbReference>
<dbReference type="Pfam" id="PF02812">
    <property type="entry name" value="ELFV_dehydrog_N"/>
    <property type="match status" value="1"/>
</dbReference>
<dbReference type="Proteomes" id="UP001056455">
    <property type="component" value="Chromosome"/>
</dbReference>
<dbReference type="Pfam" id="PF00208">
    <property type="entry name" value="ELFV_dehydrog"/>
    <property type="match status" value="2"/>
</dbReference>
<dbReference type="InterPro" id="IPR006097">
    <property type="entry name" value="Glu/Leu/Phe/Val/Trp_DH_dimer"/>
</dbReference>
<sequence>MSTASAGSTVAPDFLAPDVLAPDFFDSEQVITCHDRATGLRAVIAIDNTRLGPGFGGTRWRPYATPEAAVIEAQRLAAAMTLKHACADLPYGGAKSVILADGPAALQGDERRAALLAFGEFVARTNGAYIPGVDMGTTPTDMRVIEERGGRAFCDEVDPGPYTARGVYAAMRAGVRHALQRDMDGVRVVVQGTGQVGASLARFAAADGAILSVADIDGARAQALADELGASVVDPHEAPFTDTDVFAPCAVARVLTADNASRVRAQVVAGAANDTLDSAEAGEALRAAGITVVPDFVANAGGVIQVHAGVVGWDESTLAEALEQIGGRVDGILAEAQERGVTPEQTARDLAAQRLTKAAN</sequence>
<evidence type="ECO:0000313" key="7">
    <source>
        <dbReference type="Proteomes" id="UP001056455"/>
    </source>
</evidence>
<dbReference type="InterPro" id="IPR036291">
    <property type="entry name" value="NAD(P)-bd_dom_sf"/>
</dbReference>
<dbReference type="PANTHER" id="PTHR42722:SF1">
    <property type="entry name" value="VALINE DEHYDROGENASE"/>
    <property type="match status" value="1"/>
</dbReference>
<evidence type="ECO:0000256" key="1">
    <source>
        <dbReference type="ARBA" id="ARBA00006382"/>
    </source>
</evidence>